<accession>C7N8E5</accession>
<keyword evidence="3" id="KW-1185">Reference proteome</keyword>
<protein>
    <submittedName>
        <fullName evidence="2">Uncharacterized protein</fullName>
    </submittedName>
</protein>
<dbReference type="EMBL" id="CP001684">
    <property type="protein sequence ID" value="ACV23180.1"/>
    <property type="molecule type" value="Genomic_DNA"/>
</dbReference>
<proteinExistence type="predicted"/>
<dbReference type="eggNOG" id="ENOG5030J9D">
    <property type="taxonomic scope" value="Bacteria"/>
</dbReference>
<feature type="region of interest" description="Disordered" evidence="1">
    <location>
        <begin position="34"/>
        <end position="89"/>
    </location>
</feature>
<sequence length="198" mass="21392">MHSEGYARDSFVMKYALVLAGLVLAVLLASCGGGEGAQKDEASDPEPAATETTAEAEQAAEPEAAVEPEPAAEPDAEKAAEEASQEDVDSIGDATYESILADYTAQLEEATPTLIEEFNAEAEGVTDMVELANICTDKIQELALIETQGTERMALVMYRDGDDYEVYEDWSMKLYDVYEAQSMEITSAYEDAALNAYL</sequence>
<evidence type="ECO:0000313" key="3">
    <source>
        <dbReference type="Proteomes" id="UP000002026"/>
    </source>
</evidence>
<dbReference type="KEGG" id="shi:Shel_21700"/>
<dbReference type="Proteomes" id="UP000002026">
    <property type="component" value="Chromosome"/>
</dbReference>
<dbReference type="AlphaFoldDB" id="C7N8E5"/>
<dbReference type="RefSeq" id="WP_012799280.1">
    <property type="nucleotide sequence ID" value="NC_013165.1"/>
</dbReference>
<dbReference type="STRING" id="471855.Shel_21700"/>
<evidence type="ECO:0000256" key="1">
    <source>
        <dbReference type="SAM" id="MobiDB-lite"/>
    </source>
</evidence>
<gene>
    <name evidence="2" type="ordered locus">Shel_21700</name>
</gene>
<feature type="compositionally biased region" description="Acidic residues" evidence="1">
    <location>
        <begin position="58"/>
        <end position="74"/>
    </location>
</feature>
<name>C7N8E5_SLAHD</name>
<feature type="compositionally biased region" description="Low complexity" evidence="1">
    <location>
        <begin position="45"/>
        <end position="57"/>
    </location>
</feature>
<reference evidence="2 3" key="1">
    <citation type="journal article" date="2009" name="Stand. Genomic Sci.">
        <title>Complete genome sequence of Slackia heliotrinireducens type strain (RHS 1).</title>
        <authorList>
            <person name="Pukall R."/>
            <person name="Lapidus A."/>
            <person name="Nolan M."/>
            <person name="Copeland A."/>
            <person name="Glavina Del Rio T."/>
            <person name="Lucas S."/>
            <person name="Chen F."/>
            <person name="Tice H."/>
            <person name="Cheng J.F."/>
            <person name="Chertkov O."/>
            <person name="Bruce D."/>
            <person name="Goodwin L."/>
            <person name="Kuske C."/>
            <person name="Brettin T."/>
            <person name="Detter J.C."/>
            <person name="Han C."/>
            <person name="Pitluck S."/>
            <person name="Pati A."/>
            <person name="Mavrommatis K."/>
            <person name="Ivanova N."/>
            <person name="Ovchinnikova G."/>
            <person name="Chen A."/>
            <person name="Palaniappan K."/>
            <person name="Schneider S."/>
            <person name="Rohde M."/>
            <person name="Chain P."/>
            <person name="D'haeseleer P."/>
            <person name="Goker M."/>
            <person name="Bristow J."/>
            <person name="Eisen J.A."/>
            <person name="Markowitz V."/>
            <person name="Kyrpides N.C."/>
            <person name="Klenk H.P."/>
            <person name="Hugenholtz P."/>
        </authorList>
    </citation>
    <scope>NUCLEOTIDE SEQUENCE [LARGE SCALE GENOMIC DNA]</scope>
    <source>
        <strain evidence="3">ATCC 29202 / DSM 20476 / NCTC 11029 / RHS 1</strain>
    </source>
</reference>
<dbReference type="HOGENOM" id="CLU_119075_0_0_11"/>
<evidence type="ECO:0000313" key="2">
    <source>
        <dbReference type="EMBL" id="ACV23180.1"/>
    </source>
</evidence>
<organism evidence="2 3">
    <name type="scientific">Slackia heliotrinireducens (strain ATCC 29202 / DSM 20476 / NCTC 11029 / RHS 1)</name>
    <name type="common">Peptococcus heliotrinreducens</name>
    <dbReference type="NCBI Taxonomy" id="471855"/>
    <lineage>
        <taxon>Bacteria</taxon>
        <taxon>Bacillati</taxon>
        <taxon>Actinomycetota</taxon>
        <taxon>Coriobacteriia</taxon>
        <taxon>Eggerthellales</taxon>
        <taxon>Eggerthellaceae</taxon>
        <taxon>Slackia</taxon>
    </lineage>
</organism>